<dbReference type="KEGG" id="ppd:Ppro_2128"/>
<dbReference type="EMBL" id="CP000482">
    <property type="protein sequence ID" value="ABK99736.1"/>
    <property type="molecule type" value="Genomic_DNA"/>
</dbReference>
<dbReference type="RefSeq" id="WP_011735997.1">
    <property type="nucleotide sequence ID" value="NC_008609.1"/>
</dbReference>
<name>A1AQW6_PELPD</name>
<dbReference type="HOGENOM" id="CLU_2155948_0_0_7"/>
<sequence>MKVRAICEITTTRGTIPAGQVIEVSPTLLRRLAGKVALLPVDQTRRQATADTIITLWRWFTLEADRVYRLSPKAVDSWEQHKQHKEAAMELCRAGDMSAARLELGKALAALQGATITQPDLLGSMNMTREPMIDFR</sequence>
<evidence type="ECO:0000313" key="1">
    <source>
        <dbReference type="EMBL" id="ABK99736.1"/>
    </source>
</evidence>
<accession>A1AQW6</accession>
<protein>
    <submittedName>
        <fullName evidence="1">Uncharacterized protein</fullName>
    </submittedName>
</protein>
<evidence type="ECO:0000313" key="2">
    <source>
        <dbReference type="Proteomes" id="UP000006732"/>
    </source>
</evidence>
<organism evidence="1 2">
    <name type="scientific">Pelobacter propionicus (strain DSM 2379 / NBRC 103807 / OttBd1)</name>
    <dbReference type="NCBI Taxonomy" id="338966"/>
    <lineage>
        <taxon>Bacteria</taxon>
        <taxon>Pseudomonadati</taxon>
        <taxon>Thermodesulfobacteriota</taxon>
        <taxon>Desulfuromonadia</taxon>
        <taxon>Desulfuromonadales</taxon>
        <taxon>Desulfuromonadaceae</taxon>
        <taxon>Pelobacter</taxon>
    </lineage>
</organism>
<dbReference type="Proteomes" id="UP000006732">
    <property type="component" value="Chromosome"/>
</dbReference>
<dbReference type="AlphaFoldDB" id="A1AQW6"/>
<reference evidence="1 2" key="1">
    <citation type="submission" date="2006-10" db="EMBL/GenBank/DDBJ databases">
        <title>Complete sequence of chromosome of Pelobacter propionicus DSM 2379.</title>
        <authorList>
            <consortium name="US DOE Joint Genome Institute"/>
            <person name="Copeland A."/>
            <person name="Lucas S."/>
            <person name="Lapidus A."/>
            <person name="Barry K."/>
            <person name="Detter J.C."/>
            <person name="Glavina del Rio T."/>
            <person name="Hammon N."/>
            <person name="Israni S."/>
            <person name="Dalin E."/>
            <person name="Tice H."/>
            <person name="Pitluck S."/>
            <person name="Saunders E."/>
            <person name="Brettin T."/>
            <person name="Bruce D."/>
            <person name="Han C."/>
            <person name="Tapia R."/>
            <person name="Schmutz J."/>
            <person name="Larimer F."/>
            <person name="Land M."/>
            <person name="Hauser L."/>
            <person name="Kyrpides N."/>
            <person name="Kim E."/>
            <person name="Lovley D."/>
            <person name="Richardson P."/>
        </authorList>
    </citation>
    <scope>NUCLEOTIDE SEQUENCE [LARGE SCALE GENOMIC DNA]</scope>
    <source>
        <strain evidence="2">DSM 2379 / NBRC 103807 / OttBd1</strain>
    </source>
</reference>
<gene>
    <name evidence="1" type="ordered locus">Ppro_2128</name>
</gene>
<dbReference type="STRING" id="338966.Ppro_2128"/>
<proteinExistence type="predicted"/>
<keyword evidence="2" id="KW-1185">Reference proteome</keyword>